<dbReference type="AlphaFoldDB" id="A0A1H2ITX7"/>
<dbReference type="Proteomes" id="UP000182977">
    <property type="component" value="Chromosome I"/>
</dbReference>
<protein>
    <submittedName>
        <fullName evidence="1">Uncharacterized protein</fullName>
    </submittedName>
</protein>
<gene>
    <name evidence="1" type="ORF">SAMN04488563_2011</name>
</gene>
<sequence length="252" mass="26631">MKHAGSRSAANLYCGAMVVSRGSGEHYPVRSMRLVVRRSDGSFRKLARIYWTSRDASLYIQPYAPTSRGRAYAGVSSTEVGQVDLTAQGSGAEAYLSLHASGATHASCRRPSWRTPDIAGPSLFSTQRSHVATVQCFDVQSLPLLGGEPKGPPDVDIVLVQRDEYPTVVVAVFVSADASRVAGDHITITMRRPGMEGPLHFGFRVRGANLPHDGAAGGAMVIGGWGVDADEASGDPLPFVYAGTGENATSSP</sequence>
<dbReference type="EMBL" id="LT629791">
    <property type="protein sequence ID" value="SDU47610.1"/>
    <property type="molecule type" value="Genomic_DNA"/>
</dbReference>
<organism evidence="1 2">
    <name type="scientific">Jiangella alkaliphila</name>
    <dbReference type="NCBI Taxonomy" id="419479"/>
    <lineage>
        <taxon>Bacteria</taxon>
        <taxon>Bacillati</taxon>
        <taxon>Actinomycetota</taxon>
        <taxon>Actinomycetes</taxon>
        <taxon>Jiangellales</taxon>
        <taxon>Jiangellaceae</taxon>
        <taxon>Jiangella</taxon>
    </lineage>
</organism>
<reference evidence="2" key="1">
    <citation type="submission" date="2016-10" db="EMBL/GenBank/DDBJ databases">
        <authorList>
            <person name="Varghese N."/>
            <person name="Submissions S."/>
        </authorList>
    </citation>
    <scope>NUCLEOTIDE SEQUENCE [LARGE SCALE GENOMIC DNA]</scope>
    <source>
        <strain evidence="2">DSM 45079</strain>
    </source>
</reference>
<evidence type="ECO:0000313" key="1">
    <source>
        <dbReference type="EMBL" id="SDU47610.1"/>
    </source>
</evidence>
<name>A0A1H2ITX7_9ACTN</name>
<keyword evidence="2" id="KW-1185">Reference proteome</keyword>
<evidence type="ECO:0000313" key="2">
    <source>
        <dbReference type="Proteomes" id="UP000182977"/>
    </source>
</evidence>
<accession>A0A1H2ITX7</accession>
<proteinExistence type="predicted"/>
<dbReference type="STRING" id="419479.SAMN04488563_2011"/>